<dbReference type="GeneID" id="84024449"/>
<comment type="caution">
    <text evidence="2">The sequence shown here is derived from an EMBL/GenBank/DDBJ whole genome shotgun (WGS) entry which is preliminary data.</text>
</comment>
<dbReference type="SMART" id="SM00507">
    <property type="entry name" value="HNHc"/>
    <property type="match status" value="1"/>
</dbReference>
<organism evidence="2 3">
    <name type="scientific">Akkermansia massiliensis</name>
    <dbReference type="NCBI Taxonomy" id="2927224"/>
    <lineage>
        <taxon>Bacteria</taxon>
        <taxon>Pseudomonadati</taxon>
        <taxon>Verrucomicrobiota</taxon>
        <taxon>Verrucomicrobiia</taxon>
        <taxon>Verrucomicrobiales</taxon>
        <taxon>Akkermansiaceae</taxon>
        <taxon>Akkermansia</taxon>
    </lineage>
</organism>
<keyword evidence="3" id="KW-1185">Reference proteome</keyword>
<dbReference type="Pfam" id="PF14279">
    <property type="entry name" value="HNH_5"/>
    <property type="match status" value="1"/>
</dbReference>
<proteinExistence type="predicted"/>
<reference evidence="2 3" key="1">
    <citation type="submission" date="2022-03" db="EMBL/GenBank/DDBJ databases">
        <title>Taxonomic description of new species and reclassification of some bacterial strains.</title>
        <authorList>
            <person name="Ndongo S."/>
        </authorList>
    </citation>
    <scope>NUCLEOTIDE SEQUENCE [LARGE SCALE GENOMIC DNA]</scope>
    <source>
        <strain evidence="2 3">Marseille-P6666</strain>
    </source>
</reference>
<evidence type="ECO:0000313" key="2">
    <source>
        <dbReference type="EMBL" id="MCL6657888.1"/>
    </source>
</evidence>
<dbReference type="InterPro" id="IPR029471">
    <property type="entry name" value="HNH_5"/>
</dbReference>
<evidence type="ECO:0000313" key="3">
    <source>
        <dbReference type="Proteomes" id="UP001202031"/>
    </source>
</evidence>
<sequence length="182" mass="20879">MPPPAVKSVRQIIYYQYAKIIASSSGFGKANYGMIMSKWKELCAGTIHWSSSVREWVREMEHPGECIYCGEKKNLTTEHILPRDCGGEDIMDNVVRVCKSCNSSKGGKRLYEWKGLKEKDSHHRIAEGKYLKYLYSLHEKRGTLDVANVRELCPHCNMRSCCERDGTVEKLSVYCMEGCFHK</sequence>
<dbReference type="PANTHER" id="PTHR33877">
    <property type="entry name" value="SLL1193 PROTEIN"/>
    <property type="match status" value="1"/>
</dbReference>
<evidence type="ECO:0000259" key="1">
    <source>
        <dbReference type="SMART" id="SM00507"/>
    </source>
</evidence>
<dbReference type="InterPro" id="IPR003615">
    <property type="entry name" value="HNH_nuc"/>
</dbReference>
<feature type="domain" description="HNH nuclease" evidence="1">
    <location>
        <begin position="52"/>
        <end position="103"/>
    </location>
</feature>
<gene>
    <name evidence="2" type="ORF">M8N44_11260</name>
</gene>
<accession>A0ABT0RAA3</accession>
<keyword evidence="2" id="KW-0255">Endonuclease</keyword>
<dbReference type="Proteomes" id="UP001202031">
    <property type="component" value="Unassembled WGS sequence"/>
</dbReference>
<keyword evidence="2" id="KW-0378">Hydrolase</keyword>
<dbReference type="PANTHER" id="PTHR33877:SF2">
    <property type="entry name" value="OS07G0170200 PROTEIN"/>
    <property type="match status" value="1"/>
</dbReference>
<dbReference type="RefSeq" id="WP_022397701.1">
    <property type="nucleotide sequence ID" value="NZ_CP072019.1"/>
</dbReference>
<protein>
    <submittedName>
        <fullName evidence="2">HNH endonuclease</fullName>
    </submittedName>
</protein>
<name>A0ABT0RAA3_9BACT</name>
<dbReference type="GO" id="GO:0004519">
    <property type="term" value="F:endonuclease activity"/>
    <property type="evidence" value="ECO:0007669"/>
    <property type="project" value="UniProtKB-KW"/>
</dbReference>
<keyword evidence="2" id="KW-0540">Nuclease</keyword>
<dbReference type="Gene3D" id="1.10.30.50">
    <property type="match status" value="1"/>
</dbReference>
<dbReference type="CDD" id="cd00085">
    <property type="entry name" value="HNHc"/>
    <property type="match status" value="1"/>
</dbReference>
<dbReference type="EMBL" id="JAMGSI010000002">
    <property type="protein sequence ID" value="MCL6657888.1"/>
    <property type="molecule type" value="Genomic_DNA"/>
</dbReference>
<dbReference type="InterPro" id="IPR052892">
    <property type="entry name" value="NA-targeting_endonuclease"/>
</dbReference>